<comment type="subcellular location">
    <subcellularLocation>
        <location evidence="1">Cytoplasmic vesicle membrane</location>
        <topology evidence="1">Multi-pass membrane protein</topology>
    </subcellularLocation>
    <subcellularLocation>
        <location evidence="2">Endoplasmic reticulum membrane</location>
        <topology evidence="2">Multi-pass membrane protein</topology>
    </subcellularLocation>
    <subcellularLocation>
        <location evidence="4">Golgi apparatus membrane</location>
        <topology evidence="4">Multi-pass membrane protein</topology>
    </subcellularLocation>
    <subcellularLocation>
        <location evidence="3 19">Preautophagosomal structure membrane</location>
        <topology evidence="3 19">Multi-pass membrane protein</topology>
    </subcellularLocation>
</comment>
<keyword evidence="11" id="KW-0333">Golgi apparatus</keyword>
<keyword evidence="12 19" id="KW-0445">Lipid transport</keyword>
<dbReference type="OrthoDB" id="2020634at2759"/>
<dbReference type="STRING" id="50376.A0A517L847"/>
<reference evidence="21 22" key="1">
    <citation type="submission" date="2019-07" db="EMBL/GenBank/DDBJ databases">
        <title>Finished genome of Venturia effusa.</title>
        <authorList>
            <person name="Young C.A."/>
            <person name="Cox M.P."/>
            <person name="Ganley A.R.D."/>
            <person name="David W.J."/>
        </authorList>
    </citation>
    <scope>NUCLEOTIDE SEQUENCE [LARGE SCALE GENOMIC DNA]</scope>
    <source>
        <strain evidence="22">albino</strain>
    </source>
</reference>
<keyword evidence="13 19" id="KW-0472">Membrane</keyword>
<evidence type="ECO:0000256" key="7">
    <source>
        <dbReference type="ARBA" id="ARBA00022448"/>
    </source>
</evidence>
<feature type="region of interest" description="Disordered" evidence="20">
    <location>
        <begin position="739"/>
        <end position="866"/>
    </location>
</feature>
<gene>
    <name evidence="21" type="ORF">FKW77_009619</name>
</gene>
<evidence type="ECO:0000256" key="2">
    <source>
        <dbReference type="ARBA" id="ARBA00004477"/>
    </source>
</evidence>
<feature type="compositionally biased region" description="Polar residues" evidence="20">
    <location>
        <begin position="159"/>
        <end position="168"/>
    </location>
</feature>
<comment type="similarity">
    <text evidence="5 19">Belongs to the ATG9 family.</text>
</comment>
<feature type="transmembrane region" description="Helical" evidence="19">
    <location>
        <begin position="454"/>
        <end position="474"/>
    </location>
</feature>
<keyword evidence="10 19" id="KW-0072">Autophagy</keyword>
<evidence type="ECO:0000256" key="8">
    <source>
        <dbReference type="ARBA" id="ARBA00022692"/>
    </source>
</evidence>
<keyword evidence="8 19" id="KW-0812">Transmembrane</keyword>
<evidence type="ECO:0000313" key="22">
    <source>
        <dbReference type="Proteomes" id="UP000316270"/>
    </source>
</evidence>
<comment type="catalytic activity">
    <reaction evidence="17">
        <text>a 1,2-diacyl-sn-glycero-3-phospho-(1D-myo-inositol-3-phosphate)(in) = a 1,2-diacyl-sn-glycero-3-phospho-(1D-myo-inositol-3-phosphate)(out)</text>
        <dbReference type="Rhea" id="RHEA:67920"/>
        <dbReference type="ChEBI" id="CHEBI:58088"/>
    </reaction>
</comment>
<evidence type="ECO:0000256" key="4">
    <source>
        <dbReference type="ARBA" id="ARBA00004653"/>
    </source>
</evidence>
<protein>
    <recommendedName>
        <fullName evidence="6 19">Autophagy-related protein 9</fullName>
    </recommendedName>
</protein>
<evidence type="ECO:0000256" key="20">
    <source>
        <dbReference type="SAM" id="MobiDB-lite"/>
    </source>
</evidence>
<dbReference type="GO" id="GO:0034497">
    <property type="term" value="P:protein localization to phagophore assembly site"/>
    <property type="evidence" value="ECO:0007669"/>
    <property type="project" value="TreeGrafter"/>
</dbReference>
<dbReference type="PANTHER" id="PTHR13038">
    <property type="entry name" value="APG9 AUTOPHAGY 9"/>
    <property type="match status" value="1"/>
</dbReference>
<comment type="function">
    <text evidence="19">Phospholipid scramblase involved in autophagy. Cycles between the preautophagosomal structure/phagophore assembly site (PAS) and the cytoplasmic vesicle pool and supplies membrane for the growing autophagosome. Lipid scramblase activity plays a key role in preautophagosomal structure/phagophore assembly by distributing the phospholipids that arrive through ATG2 from the cytoplasmic to the luminal leaflet of the bilayer, thereby driving autophagosomal membrane expansion.</text>
</comment>
<dbReference type="Proteomes" id="UP000316270">
    <property type="component" value="Chromosome 6"/>
</dbReference>
<dbReference type="GO" id="GO:0034727">
    <property type="term" value="P:piecemeal microautophagy of the nucleus"/>
    <property type="evidence" value="ECO:0007669"/>
    <property type="project" value="TreeGrafter"/>
</dbReference>
<dbReference type="InterPro" id="IPR007241">
    <property type="entry name" value="Autophagy-rel_prot_9"/>
</dbReference>
<evidence type="ECO:0000256" key="10">
    <source>
        <dbReference type="ARBA" id="ARBA00023006"/>
    </source>
</evidence>
<evidence type="ECO:0000256" key="17">
    <source>
        <dbReference type="ARBA" id="ARBA00024621"/>
    </source>
</evidence>
<keyword evidence="22" id="KW-1185">Reference proteome</keyword>
<dbReference type="Pfam" id="PF04109">
    <property type="entry name" value="ATG9"/>
    <property type="match status" value="1"/>
</dbReference>
<evidence type="ECO:0000313" key="21">
    <source>
        <dbReference type="EMBL" id="QDS71813.1"/>
    </source>
</evidence>
<evidence type="ECO:0000256" key="14">
    <source>
        <dbReference type="ARBA" id="ARBA00023329"/>
    </source>
</evidence>
<dbReference type="PANTHER" id="PTHR13038:SF10">
    <property type="entry name" value="AUTOPHAGY-RELATED PROTEIN 9"/>
    <property type="match status" value="1"/>
</dbReference>
<dbReference type="GO" id="GO:0000139">
    <property type="term" value="C:Golgi membrane"/>
    <property type="evidence" value="ECO:0007669"/>
    <property type="project" value="UniProtKB-SubCell"/>
</dbReference>
<proteinExistence type="inferred from homology"/>
<comment type="catalytic activity">
    <reaction evidence="15">
        <text>a 1,2-diacyl-sn-glycero-3-phospho-L-serine(in) = a 1,2-diacyl-sn-glycero-3-phospho-L-serine(out)</text>
        <dbReference type="Rhea" id="RHEA:38663"/>
        <dbReference type="ChEBI" id="CHEBI:57262"/>
    </reaction>
</comment>
<dbReference type="EMBL" id="CP042190">
    <property type="protein sequence ID" value="QDS71813.1"/>
    <property type="molecule type" value="Genomic_DNA"/>
</dbReference>
<keyword evidence="14" id="KW-0968">Cytoplasmic vesicle</keyword>
<feature type="compositionally biased region" description="Basic residues" evidence="20">
    <location>
        <begin position="81"/>
        <end position="95"/>
    </location>
</feature>
<sequence length="911" mass="103500">MASNILSRLLPSAGDDGPSRLRPHRRASFESDPEDNAGMAIDEENLGERFQDQDLEALLAEAASDIGTESVAYTESTPKKSSGKTKAKSKGRRNWLRQSPKTGPAVMEDDDDDVPASLMLEGRKNASNRGETVRGRIPGGRDELPPPVPGPATRHARQQWETTRNQQRLHNHGPAGNSTNIPRNPVSNIGRGIFHPDPKQRALWKWAQVQNLDNFLTQVYDYYLSKGIYSIALKRILSLLTTAFVVGFSTFLFFCIDYSLLPQSNKLSQVRVSQCTKNLPGYWKFFLWTFTFGWLYVITMFIRDIQRLLDLKNFFHHLLDVPDSDIQTVTWQYIVQKLMDLRDENPATARPESLSPENRRFINGQSKQRMDAHDIANRLMRQDNYLIAMINKDILDCTINIPFLGKRQFFTKTIEWNLWLAVAQYAFDENNQIRQKFLYAKYRQELVQGLKRRFFLVGCFNLIISPFIVVYFLITQFLQNFTEYQKNPSRLSSREWTPMALWKFREFNELKHFFERRKIMAYPYADSYLDQFPKDKVGQVASFVTFVSGALAAVLGVVTLLDSELFLGFEIDGRSALFWLGVLGGIWQVARGMVPADDVVSDPETWLTHVMEYTHYSPKTWENRLHTDEVRQDFSTLYKLELILLLEEIASVIFTPLVLMLSLPPCAGNVIDFFREFTIHVDGLGHVCSYAMFDFKRGGEAAHRASQNPNDLRNDYWAAKDNKLAESYQTFMMDYADAPRNSKAPRGGARNKRQFHPPPSFPGLASSRLQVGGPAQSMHITPRFGPLADRNIPSPMHSVLLDPHHQPRSSPRQAAQTRHRGPAASRHLALDGDPDEHEEETAGPSVQRRTRRTSSKIIEEDSDLGDSWAVKADAGMANEPQSAGSEGDGVGVLGMLYQFSKAQTEGRGIIS</sequence>
<organism evidence="21 22">
    <name type="scientific">Venturia effusa</name>
    <dbReference type="NCBI Taxonomy" id="50376"/>
    <lineage>
        <taxon>Eukaryota</taxon>
        <taxon>Fungi</taxon>
        <taxon>Dikarya</taxon>
        <taxon>Ascomycota</taxon>
        <taxon>Pezizomycotina</taxon>
        <taxon>Dothideomycetes</taxon>
        <taxon>Pleosporomycetidae</taxon>
        <taxon>Venturiales</taxon>
        <taxon>Venturiaceae</taxon>
        <taxon>Venturia</taxon>
    </lineage>
</organism>
<feature type="region of interest" description="Disordered" evidence="20">
    <location>
        <begin position="1"/>
        <end position="40"/>
    </location>
</feature>
<evidence type="ECO:0000256" key="15">
    <source>
        <dbReference type="ARBA" id="ARBA00024479"/>
    </source>
</evidence>
<comment type="catalytic activity">
    <reaction evidence="18">
        <text>a 1,2-diacyl-sn-glycero-3-phosphocholine(in) = a 1,2-diacyl-sn-glycero-3-phosphocholine(out)</text>
        <dbReference type="Rhea" id="RHEA:38571"/>
        <dbReference type="ChEBI" id="CHEBI:57643"/>
    </reaction>
</comment>
<feature type="region of interest" description="Disordered" evidence="20">
    <location>
        <begin position="64"/>
        <end position="183"/>
    </location>
</feature>
<comment type="catalytic activity">
    <reaction evidence="16">
        <text>a 1,2-diacyl-sn-glycero-3-phosphoethanolamine(in) = a 1,2-diacyl-sn-glycero-3-phosphoethanolamine(out)</text>
        <dbReference type="Rhea" id="RHEA:38895"/>
        <dbReference type="ChEBI" id="CHEBI:64612"/>
    </reaction>
</comment>
<keyword evidence="7 19" id="KW-0813">Transport</keyword>
<feature type="transmembrane region" description="Helical" evidence="19">
    <location>
        <begin position="540"/>
        <end position="561"/>
    </location>
</feature>
<dbReference type="GO" id="GO:0005789">
    <property type="term" value="C:endoplasmic reticulum membrane"/>
    <property type="evidence" value="ECO:0007669"/>
    <property type="project" value="UniProtKB-SubCell"/>
</dbReference>
<evidence type="ECO:0000256" key="12">
    <source>
        <dbReference type="ARBA" id="ARBA00023055"/>
    </source>
</evidence>
<feature type="compositionally biased region" description="Acidic residues" evidence="20">
    <location>
        <begin position="832"/>
        <end position="841"/>
    </location>
</feature>
<dbReference type="GO" id="GO:0000422">
    <property type="term" value="P:autophagy of mitochondrion"/>
    <property type="evidence" value="ECO:0007669"/>
    <property type="project" value="TreeGrafter"/>
</dbReference>
<evidence type="ECO:0000256" key="1">
    <source>
        <dbReference type="ARBA" id="ARBA00004439"/>
    </source>
</evidence>
<evidence type="ECO:0000256" key="11">
    <source>
        <dbReference type="ARBA" id="ARBA00023034"/>
    </source>
</evidence>
<feature type="compositionally biased region" description="Acidic residues" evidence="20">
    <location>
        <begin position="31"/>
        <end position="40"/>
    </location>
</feature>
<accession>A0A517L847</accession>
<evidence type="ECO:0000256" key="3">
    <source>
        <dbReference type="ARBA" id="ARBA00004511"/>
    </source>
</evidence>
<name>A0A517L847_9PEZI</name>
<feature type="transmembrane region" description="Helical" evidence="19">
    <location>
        <begin position="281"/>
        <end position="302"/>
    </location>
</feature>
<dbReference type="GO" id="GO:0006869">
    <property type="term" value="P:lipid transport"/>
    <property type="evidence" value="ECO:0007669"/>
    <property type="project" value="UniProtKB-KW"/>
</dbReference>
<evidence type="ECO:0000256" key="9">
    <source>
        <dbReference type="ARBA" id="ARBA00022989"/>
    </source>
</evidence>
<evidence type="ECO:0000256" key="19">
    <source>
        <dbReference type="RuleBase" id="RU364027"/>
    </source>
</evidence>
<evidence type="ECO:0000256" key="5">
    <source>
        <dbReference type="ARBA" id="ARBA00006185"/>
    </source>
</evidence>
<evidence type="ECO:0000256" key="16">
    <source>
        <dbReference type="ARBA" id="ARBA00024615"/>
    </source>
</evidence>
<evidence type="ECO:0000256" key="6">
    <source>
        <dbReference type="ARBA" id="ARBA00018074"/>
    </source>
</evidence>
<dbReference type="GO" id="GO:0061709">
    <property type="term" value="P:reticulophagy"/>
    <property type="evidence" value="ECO:0007669"/>
    <property type="project" value="TreeGrafter"/>
</dbReference>
<dbReference type="GO" id="GO:0030659">
    <property type="term" value="C:cytoplasmic vesicle membrane"/>
    <property type="evidence" value="ECO:0007669"/>
    <property type="project" value="UniProtKB-SubCell"/>
</dbReference>
<dbReference type="GO" id="GO:0005776">
    <property type="term" value="C:autophagosome"/>
    <property type="evidence" value="ECO:0007669"/>
    <property type="project" value="TreeGrafter"/>
</dbReference>
<evidence type="ECO:0000256" key="13">
    <source>
        <dbReference type="ARBA" id="ARBA00023136"/>
    </source>
</evidence>
<keyword evidence="9 19" id="KW-1133">Transmembrane helix</keyword>
<feature type="transmembrane region" description="Helical" evidence="19">
    <location>
        <begin position="642"/>
        <end position="663"/>
    </location>
</feature>
<feature type="transmembrane region" description="Helical" evidence="19">
    <location>
        <begin position="236"/>
        <end position="261"/>
    </location>
</feature>
<evidence type="ECO:0000256" key="18">
    <source>
        <dbReference type="ARBA" id="ARBA00024631"/>
    </source>
</evidence>
<feature type="compositionally biased region" description="Basic and acidic residues" evidence="20">
    <location>
        <begin position="131"/>
        <end position="144"/>
    </location>
</feature>
<dbReference type="GO" id="GO:0034045">
    <property type="term" value="C:phagophore assembly site membrane"/>
    <property type="evidence" value="ECO:0007669"/>
    <property type="project" value="UniProtKB-SubCell"/>
</dbReference>
<dbReference type="AlphaFoldDB" id="A0A517L847"/>